<evidence type="ECO:0000256" key="6">
    <source>
        <dbReference type="ARBA" id="ARBA00022958"/>
    </source>
</evidence>
<dbReference type="AlphaFoldDB" id="A0A1M6SXT9"/>
<feature type="transmembrane region" description="Helical" evidence="11">
    <location>
        <begin position="216"/>
        <end position="238"/>
    </location>
</feature>
<feature type="transmembrane region" description="Helical" evidence="11">
    <location>
        <begin position="56"/>
        <end position="74"/>
    </location>
</feature>
<dbReference type="Proteomes" id="UP000184130">
    <property type="component" value="Unassembled WGS sequence"/>
</dbReference>
<keyword evidence="8" id="KW-0406">Ion transport</keyword>
<evidence type="ECO:0000256" key="2">
    <source>
        <dbReference type="ARBA" id="ARBA00022448"/>
    </source>
</evidence>
<evidence type="ECO:0000256" key="5">
    <source>
        <dbReference type="ARBA" id="ARBA00022826"/>
    </source>
</evidence>
<evidence type="ECO:0000259" key="13">
    <source>
        <dbReference type="Pfam" id="PF13240"/>
    </source>
</evidence>
<dbReference type="GO" id="GO:0005249">
    <property type="term" value="F:voltage-gated potassium channel activity"/>
    <property type="evidence" value="ECO:0007669"/>
    <property type="project" value="InterPro"/>
</dbReference>
<keyword evidence="6" id="KW-0630">Potassium</keyword>
<evidence type="ECO:0000256" key="9">
    <source>
        <dbReference type="ARBA" id="ARBA00023136"/>
    </source>
</evidence>
<gene>
    <name evidence="14" type="ORF">SAMN05216463_104101</name>
</gene>
<dbReference type="InterPro" id="IPR005821">
    <property type="entry name" value="Ion_trans_dom"/>
</dbReference>
<evidence type="ECO:0000256" key="11">
    <source>
        <dbReference type="SAM" id="Phobius"/>
    </source>
</evidence>
<dbReference type="Pfam" id="PF00520">
    <property type="entry name" value="Ion_trans"/>
    <property type="match status" value="1"/>
</dbReference>
<name>A0A1M6SXT9_XYLRU</name>
<dbReference type="SUPFAM" id="SSF81324">
    <property type="entry name" value="Voltage-gated potassium channels"/>
    <property type="match status" value="1"/>
</dbReference>
<reference evidence="14 15" key="1">
    <citation type="submission" date="2016-11" db="EMBL/GenBank/DDBJ databases">
        <authorList>
            <person name="Jaros S."/>
            <person name="Januszkiewicz K."/>
            <person name="Wedrychowicz H."/>
        </authorList>
    </citation>
    <scope>NUCLEOTIDE SEQUENCE [LARGE SCALE GENOMIC DNA]</scope>
    <source>
        <strain evidence="14 15">KHT3</strain>
    </source>
</reference>
<feature type="transmembrane region" description="Helical" evidence="11">
    <location>
        <begin position="124"/>
        <end position="142"/>
    </location>
</feature>
<keyword evidence="4 11" id="KW-0812">Transmembrane</keyword>
<evidence type="ECO:0000256" key="3">
    <source>
        <dbReference type="ARBA" id="ARBA00022538"/>
    </source>
</evidence>
<keyword evidence="5" id="KW-0631">Potassium channel</keyword>
<evidence type="ECO:0000259" key="12">
    <source>
        <dbReference type="Pfam" id="PF00520"/>
    </source>
</evidence>
<sequence length="271" mass="31193">MKKPHWLEKEKLYNIMFESDTRLGRMFDIALIIAISLSILISFVETVPSLARTFKLVLEILEYALTFFFTLEYIARVYCSPKPRDYVLSFFGVIDLLSILPPYLSYFLPNARYMILLRSFRFIRIFRIFKLFSFINEGYLLMRSLNKSLTKIAVYFLFVLILDICLGTLMYMVESGQPNTQFTDLATSVYWAIVTMTTVGYGDITPITAIGRLLSAFVMLLGYTIIAVPTGIVTANIIDEVKDKPKDGRCPRCGDKVRDKDRYCSHCGEKL</sequence>
<evidence type="ECO:0000256" key="10">
    <source>
        <dbReference type="ARBA" id="ARBA00023303"/>
    </source>
</evidence>
<dbReference type="EMBL" id="FRBD01000004">
    <property type="protein sequence ID" value="SHK49470.1"/>
    <property type="molecule type" value="Genomic_DNA"/>
</dbReference>
<proteinExistence type="predicted"/>
<accession>A0A1M6SXT9</accession>
<dbReference type="Gene3D" id="1.10.287.70">
    <property type="match status" value="1"/>
</dbReference>
<feature type="transmembrane region" description="Helical" evidence="11">
    <location>
        <begin position="86"/>
        <end position="104"/>
    </location>
</feature>
<dbReference type="GO" id="GO:0001508">
    <property type="term" value="P:action potential"/>
    <property type="evidence" value="ECO:0007669"/>
    <property type="project" value="TreeGrafter"/>
</dbReference>
<dbReference type="OrthoDB" id="9799090at2"/>
<dbReference type="RefSeq" id="WP_073205764.1">
    <property type="nucleotide sequence ID" value="NZ_FRBD01000004.1"/>
</dbReference>
<keyword evidence="2" id="KW-0813">Transport</keyword>
<dbReference type="PRINTS" id="PR00169">
    <property type="entry name" value="KCHANNEL"/>
</dbReference>
<keyword evidence="9 11" id="KW-0472">Membrane</keyword>
<feature type="domain" description="Zinc-ribbon" evidence="13">
    <location>
        <begin position="250"/>
        <end position="271"/>
    </location>
</feature>
<organism evidence="14 15">
    <name type="scientific">Xylanibacter ruminicola</name>
    <name type="common">Prevotella ruminicola</name>
    <dbReference type="NCBI Taxonomy" id="839"/>
    <lineage>
        <taxon>Bacteria</taxon>
        <taxon>Pseudomonadati</taxon>
        <taxon>Bacteroidota</taxon>
        <taxon>Bacteroidia</taxon>
        <taxon>Bacteroidales</taxon>
        <taxon>Prevotellaceae</taxon>
        <taxon>Xylanibacter</taxon>
    </lineage>
</organism>
<dbReference type="Pfam" id="PF13240">
    <property type="entry name" value="Zn_Ribbon_1"/>
    <property type="match status" value="1"/>
</dbReference>
<protein>
    <submittedName>
        <fullName evidence="14">Voltage-gated potassium channel</fullName>
    </submittedName>
</protein>
<dbReference type="GO" id="GO:0008076">
    <property type="term" value="C:voltage-gated potassium channel complex"/>
    <property type="evidence" value="ECO:0007669"/>
    <property type="project" value="InterPro"/>
</dbReference>
<dbReference type="InterPro" id="IPR028325">
    <property type="entry name" value="VG_K_chnl"/>
</dbReference>
<evidence type="ECO:0000313" key="14">
    <source>
        <dbReference type="EMBL" id="SHK49470.1"/>
    </source>
</evidence>
<dbReference type="PANTHER" id="PTHR11537">
    <property type="entry name" value="VOLTAGE-GATED POTASSIUM CHANNEL"/>
    <property type="match status" value="1"/>
</dbReference>
<keyword evidence="7 11" id="KW-1133">Transmembrane helix</keyword>
<keyword evidence="3" id="KW-0633">Potassium transport</keyword>
<evidence type="ECO:0000256" key="4">
    <source>
        <dbReference type="ARBA" id="ARBA00022692"/>
    </source>
</evidence>
<keyword evidence="10 14" id="KW-0407">Ion channel</keyword>
<feature type="domain" description="Ion transport" evidence="12">
    <location>
        <begin position="25"/>
        <end position="238"/>
    </location>
</feature>
<feature type="transmembrane region" description="Helical" evidence="11">
    <location>
        <begin position="154"/>
        <end position="173"/>
    </location>
</feature>
<feature type="transmembrane region" description="Helical" evidence="11">
    <location>
        <begin position="26"/>
        <end position="44"/>
    </location>
</feature>
<comment type="subcellular location">
    <subcellularLocation>
        <location evidence="1">Membrane</location>
        <topology evidence="1">Multi-pass membrane protein</topology>
    </subcellularLocation>
</comment>
<dbReference type="InterPro" id="IPR026870">
    <property type="entry name" value="Zinc_ribbon_dom"/>
</dbReference>
<evidence type="ECO:0000256" key="1">
    <source>
        <dbReference type="ARBA" id="ARBA00004141"/>
    </source>
</evidence>
<dbReference type="PANTHER" id="PTHR11537:SF254">
    <property type="entry name" value="POTASSIUM VOLTAGE-GATED CHANNEL PROTEIN SHAB"/>
    <property type="match status" value="1"/>
</dbReference>
<evidence type="ECO:0000256" key="8">
    <source>
        <dbReference type="ARBA" id="ARBA00023065"/>
    </source>
</evidence>
<evidence type="ECO:0000256" key="7">
    <source>
        <dbReference type="ARBA" id="ARBA00022989"/>
    </source>
</evidence>
<feature type="transmembrane region" description="Helical" evidence="11">
    <location>
        <begin position="185"/>
        <end position="204"/>
    </location>
</feature>
<evidence type="ECO:0000313" key="15">
    <source>
        <dbReference type="Proteomes" id="UP000184130"/>
    </source>
</evidence>